<keyword evidence="2" id="KW-1185">Reference proteome</keyword>
<accession>A0A1H4KLK1</accession>
<name>A0A1H4KLK1_9MICC</name>
<sequence>MAVWGANVEQLRTLGKKMQKGADVLNDQRTSLSSSLNSTQWMGPDAEKFRSEWDSTHAPALSNAAHALSVAGTAAARNANEQEQASH</sequence>
<dbReference type="Gene3D" id="1.10.287.1060">
    <property type="entry name" value="ESAT-6-like"/>
    <property type="match status" value="1"/>
</dbReference>
<dbReference type="EMBL" id="FNSN01000003">
    <property type="protein sequence ID" value="SEB59116.1"/>
    <property type="molecule type" value="Genomic_DNA"/>
</dbReference>
<evidence type="ECO:0000313" key="1">
    <source>
        <dbReference type="EMBL" id="SEB59116.1"/>
    </source>
</evidence>
<dbReference type="OrthoDB" id="5244663at2"/>
<dbReference type="Proteomes" id="UP000182652">
    <property type="component" value="Unassembled WGS sequence"/>
</dbReference>
<organism evidence="1 2">
    <name type="scientific">Arthrobacter woluwensis</name>
    <dbReference type="NCBI Taxonomy" id="156980"/>
    <lineage>
        <taxon>Bacteria</taxon>
        <taxon>Bacillati</taxon>
        <taxon>Actinomycetota</taxon>
        <taxon>Actinomycetes</taxon>
        <taxon>Micrococcales</taxon>
        <taxon>Micrococcaceae</taxon>
        <taxon>Arthrobacter</taxon>
    </lineage>
</organism>
<dbReference type="STRING" id="156980.SAMN04489745_0694"/>
<gene>
    <name evidence="1" type="ORF">SAMN04489745_0694</name>
</gene>
<dbReference type="AlphaFoldDB" id="A0A1H4KLK1"/>
<dbReference type="RefSeq" id="WP_066217507.1">
    <property type="nucleotide sequence ID" value="NZ_FNSN01000003.1"/>
</dbReference>
<proteinExistence type="predicted"/>
<evidence type="ECO:0008006" key="3">
    <source>
        <dbReference type="Google" id="ProtNLM"/>
    </source>
</evidence>
<reference evidence="1 2" key="1">
    <citation type="submission" date="2016-10" db="EMBL/GenBank/DDBJ databases">
        <authorList>
            <person name="de Groot N.N."/>
        </authorList>
    </citation>
    <scope>NUCLEOTIDE SEQUENCE [LARGE SCALE GENOMIC DNA]</scope>
    <source>
        <strain evidence="1 2">DSM 10495</strain>
    </source>
</reference>
<protein>
    <recommendedName>
        <fullName evidence="3">Proteins of 100 residues with WXG</fullName>
    </recommendedName>
</protein>
<evidence type="ECO:0000313" key="2">
    <source>
        <dbReference type="Proteomes" id="UP000182652"/>
    </source>
</evidence>